<feature type="domain" description="TIR" evidence="9">
    <location>
        <begin position="20"/>
        <end position="186"/>
    </location>
</feature>
<comment type="catalytic activity">
    <reaction evidence="7">
        <text>NAD(+) + H2O = ADP-D-ribose + nicotinamide + H(+)</text>
        <dbReference type="Rhea" id="RHEA:16301"/>
        <dbReference type="ChEBI" id="CHEBI:15377"/>
        <dbReference type="ChEBI" id="CHEBI:15378"/>
        <dbReference type="ChEBI" id="CHEBI:17154"/>
        <dbReference type="ChEBI" id="CHEBI:57540"/>
        <dbReference type="ChEBI" id="CHEBI:57967"/>
        <dbReference type="EC" id="3.2.2.6"/>
    </reaction>
    <physiologicalReaction direction="left-to-right" evidence="7">
        <dbReference type="Rhea" id="RHEA:16302"/>
    </physiologicalReaction>
</comment>
<dbReference type="InterPro" id="IPR044974">
    <property type="entry name" value="Disease_R_plants"/>
</dbReference>
<dbReference type="GO" id="GO:0061809">
    <property type="term" value="F:NAD+ nucleosidase activity, cyclic ADP-ribose generating"/>
    <property type="evidence" value="ECO:0007669"/>
    <property type="project" value="UniProtKB-EC"/>
</dbReference>
<dbReference type="SUPFAM" id="SSF46785">
    <property type="entry name" value="Winged helix' DNA-binding domain"/>
    <property type="match status" value="1"/>
</dbReference>
<dbReference type="PRINTS" id="PR00364">
    <property type="entry name" value="DISEASERSIST"/>
</dbReference>
<accession>A0A445E3N7</accession>
<dbReference type="InterPro" id="IPR035897">
    <property type="entry name" value="Toll_tir_struct_dom_sf"/>
</dbReference>
<dbReference type="GO" id="GO:0043531">
    <property type="term" value="F:ADP binding"/>
    <property type="evidence" value="ECO:0007669"/>
    <property type="project" value="InterPro"/>
</dbReference>
<comment type="caution">
    <text evidence="10">The sequence shown here is derived from an EMBL/GenBank/DDBJ whole genome shotgun (WGS) entry which is preliminary data.</text>
</comment>
<evidence type="ECO:0000259" key="9">
    <source>
        <dbReference type="PROSITE" id="PS50104"/>
    </source>
</evidence>
<dbReference type="InterPro" id="IPR032675">
    <property type="entry name" value="LRR_dom_sf"/>
</dbReference>
<feature type="region of interest" description="Disordered" evidence="8">
    <location>
        <begin position="1046"/>
        <end position="1084"/>
    </location>
</feature>
<dbReference type="Pfam" id="PF01582">
    <property type="entry name" value="TIR"/>
    <property type="match status" value="1"/>
</dbReference>
<evidence type="ECO:0000313" key="10">
    <source>
        <dbReference type="EMBL" id="RYR69975.1"/>
    </source>
</evidence>
<dbReference type="SUPFAM" id="SSF52200">
    <property type="entry name" value="Toll/Interleukin receptor TIR domain"/>
    <property type="match status" value="1"/>
</dbReference>
<dbReference type="PANTHER" id="PTHR11017">
    <property type="entry name" value="LEUCINE-RICH REPEAT-CONTAINING PROTEIN"/>
    <property type="match status" value="1"/>
</dbReference>
<dbReference type="Gene3D" id="3.40.50.10140">
    <property type="entry name" value="Toll/interleukin-1 receptor homology (TIR) domain"/>
    <property type="match status" value="1"/>
</dbReference>
<dbReference type="Proteomes" id="UP000289738">
    <property type="component" value="Chromosome A03"/>
</dbReference>
<dbReference type="GO" id="GO:0007165">
    <property type="term" value="P:signal transduction"/>
    <property type="evidence" value="ECO:0007669"/>
    <property type="project" value="InterPro"/>
</dbReference>
<dbReference type="InterPro" id="IPR000157">
    <property type="entry name" value="TIR_dom"/>
</dbReference>
<dbReference type="SUPFAM" id="SSF52058">
    <property type="entry name" value="L domain-like"/>
    <property type="match status" value="1"/>
</dbReference>
<keyword evidence="11" id="KW-1185">Reference proteome</keyword>
<dbReference type="Gene3D" id="3.40.50.300">
    <property type="entry name" value="P-loop containing nucleotide triphosphate hydrolases"/>
    <property type="match status" value="1"/>
</dbReference>
<dbReference type="InterPro" id="IPR042197">
    <property type="entry name" value="Apaf_helical"/>
</dbReference>
<dbReference type="GO" id="GO:0006952">
    <property type="term" value="P:defense response"/>
    <property type="evidence" value="ECO:0007669"/>
    <property type="project" value="UniProtKB-KW"/>
</dbReference>
<dbReference type="Pfam" id="PF23282">
    <property type="entry name" value="WHD_ROQ1"/>
    <property type="match status" value="1"/>
</dbReference>
<keyword evidence="6" id="KW-0520">NAD</keyword>
<evidence type="ECO:0000256" key="7">
    <source>
        <dbReference type="ARBA" id="ARBA00047304"/>
    </source>
</evidence>
<sequence length="1384" mass="161226">MANPVEEIETGSETISNSSSSYDVFLSFKGEDTRYAFTGHLYYALCRKGIKTFMDSEDLRVGETTRPQLFQAIEESKVSIVVFSENYADSTWCLDELAKILECQGEKGQLVFPIFYKIEPSDVRHQRNSYRLAMAAHENKFGCYSEKVQKWKSALLGVSNITGYHLKEGFEFKFIQDIVCKAATKISPKQIPLEENVVGLQFRVAELKSLLDIESNKNTFMLGIIGTGGIGKTTLAKVFYNSICNEFEGACFISNVRKASNQDKGRIFLQQKILSDALGVQKIKLDSVEKGIHTIKANLSTKRVLIVLDDVDKIEQLKELAGGCDWFGLGSRIIVTTRDKHLLVAHQIRRIYEMEMMNDRESLELFCQNAFKMSTPARNYEDLSNRAIRYGKGLPLALKVIGSELIGKDLQVWESSLDKYEKNPHGDIQNILRISYDSLERNEKEIFLDIACFFNGQRLKYVKRILDGCDFYTDSGIKILVDKSLITIENGYLRMHDLTQDMGREIVKQEAPKESGERSRLWLCKDVLEVLTENRENSKTEGMKLDCYGEVNCCDDTLEKMMKLRVLIVHNASFSSKRIRLPNTLRLVDWKGYPSTSFPAAGFNPSKIAAFNLTCSSLVLKKPFQKFDQLTYMNFSYCQSITQFPSVSGAPNLRDLVLDGCKQLVKIHNSVGFLSKLVYLSASDCTQLRSFLPEIFLPSLEYLSFDLCKRLTHLPRLRENMDKLLKISVIHTAIRELPLSFASSLCGLEYLDMTNCKQLQCVFTGWFPKLRTLKIGGCSQLRKSLNVDTFFLLEYRLMSLHLSNASLSDDDLEKIMQMFPYLKDLIVSSNCFEKIPFKHSFFWTSLDVSYCLSLKYVLALPSSIQKVDARHCNSLRTYSSSTLWSQMRKEIKGLQIVMPKTQLPKWLDYCDSGGIPFLWARGRFPVMALVLEFGKMDYQDISLHLFIDDEHIYSQRPQRHSFALAEDHVLLCDLRLLFSDEEWKRLDVRLGHDNDWKAVQVKCEAGLNLRQWGVYVYKNETNMDDIQFPCPYYHEEEEEKSFLEAVTTSPSDEMEEETLAAVSSRKEEWSSPELSDDDSNHDNRSPGTCSLCCSALLSSFKKRLCCCKVRRARSISWWIVLWNQWRRRQRRLREEERNWEEERKMERDMRRQKESMANEAMQRDMEELLENIMVEEDQLKKERSETCESQREGRERGQIEEKEDMEEEESKRWRDRRQTIEETWIEERQQKAEKETCLSQREDIKMEEIEEVEDVEEDKSKRWREGKQKMEETWIEERRQKEVVEETWMGEFDWSVMKMEVETKRRREKMREKEEEWREKQLDVTRAISSHHAPFSPNLQIVVQNLKRLITVGEDSGLDNNHDYSSEWFPDRTILRHHDGEVEG</sequence>
<dbReference type="FunFam" id="3.40.50.10140:FF:000007">
    <property type="entry name" value="Disease resistance protein (TIR-NBS-LRR class)"/>
    <property type="match status" value="1"/>
</dbReference>
<keyword evidence="5" id="KW-0611">Plant defense</keyword>
<dbReference type="SMR" id="A0A445E3N7"/>
<keyword evidence="2" id="KW-0433">Leucine-rich repeat</keyword>
<dbReference type="FunFam" id="1.10.8.430:FF:000002">
    <property type="entry name" value="Disease resistance protein (TIR-NBS-LRR class)"/>
    <property type="match status" value="1"/>
</dbReference>
<dbReference type="InterPro" id="IPR027417">
    <property type="entry name" value="P-loop_NTPase"/>
</dbReference>
<organism evidence="10 11">
    <name type="scientific">Arachis hypogaea</name>
    <name type="common">Peanut</name>
    <dbReference type="NCBI Taxonomy" id="3818"/>
    <lineage>
        <taxon>Eukaryota</taxon>
        <taxon>Viridiplantae</taxon>
        <taxon>Streptophyta</taxon>
        <taxon>Embryophyta</taxon>
        <taxon>Tracheophyta</taxon>
        <taxon>Spermatophyta</taxon>
        <taxon>Magnoliopsida</taxon>
        <taxon>eudicotyledons</taxon>
        <taxon>Gunneridae</taxon>
        <taxon>Pentapetalae</taxon>
        <taxon>rosids</taxon>
        <taxon>fabids</taxon>
        <taxon>Fabales</taxon>
        <taxon>Fabaceae</taxon>
        <taxon>Papilionoideae</taxon>
        <taxon>50 kb inversion clade</taxon>
        <taxon>dalbergioids sensu lato</taxon>
        <taxon>Dalbergieae</taxon>
        <taxon>Pterocarpus clade</taxon>
        <taxon>Arachis</taxon>
    </lineage>
</organism>
<evidence type="ECO:0000256" key="8">
    <source>
        <dbReference type="SAM" id="MobiDB-lite"/>
    </source>
</evidence>
<evidence type="ECO:0000256" key="4">
    <source>
        <dbReference type="ARBA" id="ARBA00022801"/>
    </source>
</evidence>
<dbReference type="Gramene" id="arahy.Tifrunner.gnm2.ann2.Ah03g061000.1">
    <property type="protein sequence ID" value="arahy.Tifrunner.gnm2.ann2.Ah03g061000.1-CDS"/>
    <property type="gene ID" value="arahy.Tifrunner.gnm2.ann2.Ah03g061000"/>
</dbReference>
<evidence type="ECO:0000256" key="3">
    <source>
        <dbReference type="ARBA" id="ARBA00022737"/>
    </source>
</evidence>
<protein>
    <recommendedName>
        <fullName evidence="1">ADP-ribosyl cyclase/cyclic ADP-ribose hydrolase</fullName>
        <ecNumber evidence="1">3.2.2.6</ecNumber>
    </recommendedName>
</protein>
<dbReference type="Gene3D" id="1.10.8.430">
    <property type="entry name" value="Helical domain of apoptotic protease-activating factors"/>
    <property type="match status" value="1"/>
</dbReference>
<dbReference type="InterPro" id="IPR058546">
    <property type="entry name" value="RPS4B/Roq1-like_LRR"/>
</dbReference>
<dbReference type="InterPro" id="IPR036390">
    <property type="entry name" value="WH_DNA-bd_sf"/>
</dbReference>
<reference evidence="10 11" key="1">
    <citation type="submission" date="2019-01" db="EMBL/GenBank/DDBJ databases">
        <title>Sequencing of cultivated peanut Arachis hypogaea provides insights into genome evolution and oil improvement.</title>
        <authorList>
            <person name="Chen X."/>
        </authorList>
    </citation>
    <scope>NUCLEOTIDE SEQUENCE [LARGE SCALE GENOMIC DNA]</scope>
    <source>
        <strain evidence="11">cv. Fuhuasheng</strain>
        <tissue evidence="10">Leaves</tissue>
    </source>
</reference>
<keyword evidence="3" id="KW-0677">Repeat</keyword>
<keyword evidence="4" id="KW-0378">Hydrolase</keyword>
<dbReference type="EMBL" id="SDMP01000003">
    <property type="protein sequence ID" value="RYR69975.1"/>
    <property type="molecule type" value="Genomic_DNA"/>
</dbReference>
<proteinExistence type="predicted"/>
<evidence type="ECO:0000313" key="11">
    <source>
        <dbReference type="Proteomes" id="UP000289738"/>
    </source>
</evidence>
<gene>
    <name evidence="10" type="ORF">Ahy_A03g016502</name>
</gene>
<dbReference type="InterPro" id="IPR002182">
    <property type="entry name" value="NB-ARC"/>
</dbReference>
<feature type="region of interest" description="Disordered" evidence="8">
    <location>
        <begin position="1180"/>
        <end position="1210"/>
    </location>
</feature>
<dbReference type="Gene3D" id="3.80.10.10">
    <property type="entry name" value="Ribonuclease Inhibitor"/>
    <property type="match status" value="2"/>
</dbReference>
<dbReference type="SMART" id="SM00255">
    <property type="entry name" value="TIR"/>
    <property type="match status" value="1"/>
</dbReference>
<dbReference type="Pfam" id="PF23286">
    <property type="entry name" value="LRR_13"/>
    <property type="match status" value="1"/>
</dbReference>
<dbReference type="SUPFAM" id="SSF52540">
    <property type="entry name" value="P-loop containing nucleoside triphosphate hydrolases"/>
    <property type="match status" value="1"/>
</dbReference>
<feature type="compositionally biased region" description="Basic and acidic residues" evidence="8">
    <location>
        <begin position="1180"/>
        <end position="1200"/>
    </location>
</feature>
<evidence type="ECO:0000256" key="2">
    <source>
        <dbReference type="ARBA" id="ARBA00022614"/>
    </source>
</evidence>
<name>A0A445E3N7_ARAHY</name>
<dbReference type="InterPro" id="IPR058192">
    <property type="entry name" value="WHD_ROQ1-like"/>
</dbReference>
<evidence type="ECO:0000256" key="1">
    <source>
        <dbReference type="ARBA" id="ARBA00011982"/>
    </source>
</evidence>
<dbReference type="EC" id="3.2.2.6" evidence="1"/>
<evidence type="ECO:0000256" key="5">
    <source>
        <dbReference type="ARBA" id="ARBA00022821"/>
    </source>
</evidence>
<dbReference type="STRING" id="3818.A0A445E3N7"/>
<dbReference type="PROSITE" id="PS50104">
    <property type="entry name" value="TIR"/>
    <property type="match status" value="1"/>
</dbReference>
<dbReference type="PANTHER" id="PTHR11017:SF587">
    <property type="entry name" value="NB-ARC DOMAIN PROTEIN"/>
    <property type="match status" value="1"/>
</dbReference>
<dbReference type="Pfam" id="PF00931">
    <property type="entry name" value="NB-ARC"/>
    <property type="match status" value="1"/>
</dbReference>
<evidence type="ECO:0000256" key="6">
    <source>
        <dbReference type="ARBA" id="ARBA00023027"/>
    </source>
</evidence>